<keyword evidence="1" id="KW-0812">Transmembrane</keyword>
<dbReference type="Proteomes" id="UP001355653">
    <property type="component" value="Unassembled WGS sequence"/>
</dbReference>
<feature type="transmembrane region" description="Helical" evidence="1">
    <location>
        <begin position="47"/>
        <end position="68"/>
    </location>
</feature>
<keyword evidence="3" id="KW-1185">Reference proteome</keyword>
<dbReference type="RefSeq" id="WP_127457382.1">
    <property type="nucleotide sequence ID" value="NZ_JAROBY010000017.1"/>
</dbReference>
<evidence type="ECO:0000313" key="2">
    <source>
        <dbReference type="EMBL" id="MEB4794709.1"/>
    </source>
</evidence>
<dbReference type="EMBL" id="JAROBY010000017">
    <property type="protein sequence ID" value="MEB4794709.1"/>
    <property type="molecule type" value="Genomic_DNA"/>
</dbReference>
<evidence type="ECO:0000256" key="1">
    <source>
        <dbReference type="SAM" id="Phobius"/>
    </source>
</evidence>
<gene>
    <name evidence="2" type="ORF">P5G65_12445</name>
</gene>
<reference evidence="2 3" key="1">
    <citation type="submission" date="2023-03" db="EMBL/GenBank/DDBJ databases">
        <title>Bacillus Genome Sequencing.</title>
        <authorList>
            <person name="Dunlap C."/>
        </authorList>
    </citation>
    <scope>NUCLEOTIDE SEQUENCE [LARGE SCALE GENOMIC DNA]</scope>
    <source>
        <strain evidence="2 3">NRS-1351</strain>
    </source>
</reference>
<feature type="transmembrane region" description="Helical" evidence="1">
    <location>
        <begin position="7"/>
        <end position="27"/>
    </location>
</feature>
<accession>A0ABU6DAK6</accession>
<proteinExistence type="predicted"/>
<evidence type="ECO:0000313" key="3">
    <source>
        <dbReference type="Proteomes" id="UP001355653"/>
    </source>
</evidence>
<keyword evidence="1" id="KW-1133">Transmembrane helix</keyword>
<sequence length="90" mass="10320">MNRYGFYLFCSAVCIVLPLVLLIYAYWDISQAKVGPVGDGEQKLTLIQILPQICTLAAGVIHAPLAIYQYRKHKKFKSEAHIKNENWHCR</sequence>
<name>A0ABU6DAK6_9BACL</name>
<keyword evidence="1" id="KW-0472">Membrane</keyword>
<comment type="caution">
    <text evidence="2">The sequence shown here is derived from an EMBL/GenBank/DDBJ whole genome shotgun (WGS) entry which is preliminary data.</text>
</comment>
<protein>
    <submittedName>
        <fullName evidence="2">Uncharacterized protein</fullName>
    </submittedName>
</protein>
<organism evidence="2 3">
    <name type="scientific">Paenibacillus chondroitinus</name>
    <dbReference type="NCBI Taxonomy" id="59842"/>
    <lineage>
        <taxon>Bacteria</taxon>
        <taxon>Bacillati</taxon>
        <taxon>Bacillota</taxon>
        <taxon>Bacilli</taxon>
        <taxon>Bacillales</taxon>
        <taxon>Paenibacillaceae</taxon>
        <taxon>Paenibacillus</taxon>
    </lineage>
</organism>